<feature type="domain" description="Reverse transcriptase" evidence="2">
    <location>
        <begin position="1046"/>
        <end position="1324"/>
    </location>
</feature>
<dbReference type="InterPro" id="IPR043502">
    <property type="entry name" value="DNA/RNA_pol_sf"/>
</dbReference>
<dbReference type="EMBL" id="JAUUTY010000002">
    <property type="protein sequence ID" value="KAK1679502.1"/>
    <property type="molecule type" value="Genomic_DNA"/>
</dbReference>
<feature type="region of interest" description="Disordered" evidence="1">
    <location>
        <begin position="192"/>
        <end position="266"/>
    </location>
</feature>
<feature type="compositionally biased region" description="Polar residues" evidence="1">
    <location>
        <begin position="419"/>
        <end position="431"/>
    </location>
</feature>
<dbReference type="InterPro" id="IPR036691">
    <property type="entry name" value="Endo/exonu/phosph_ase_sf"/>
</dbReference>
<evidence type="ECO:0000313" key="4">
    <source>
        <dbReference type="Proteomes" id="UP001231189"/>
    </source>
</evidence>
<feature type="region of interest" description="Disordered" evidence="1">
    <location>
        <begin position="417"/>
        <end position="439"/>
    </location>
</feature>
<feature type="compositionally biased region" description="Low complexity" evidence="1">
    <location>
        <begin position="251"/>
        <end position="260"/>
    </location>
</feature>
<feature type="region of interest" description="Disordered" evidence="1">
    <location>
        <begin position="525"/>
        <end position="579"/>
    </location>
</feature>
<dbReference type="Gene3D" id="3.60.10.10">
    <property type="entry name" value="Endonuclease/exonuclease/phosphatase"/>
    <property type="match status" value="1"/>
</dbReference>
<dbReference type="InterPro" id="IPR005135">
    <property type="entry name" value="Endo/exonuclease/phosphatase"/>
</dbReference>
<dbReference type="InterPro" id="IPR000477">
    <property type="entry name" value="RT_dom"/>
</dbReference>
<feature type="compositionally biased region" description="Acidic residues" evidence="1">
    <location>
        <begin position="215"/>
        <end position="225"/>
    </location>
</feature>
<dbReference type="PROSITE" id="PS50878">
    <property type="entry name" value="RT_POL"/>
    <property type="match status" value="1"/>
</dbReference>
<organism evidence="3 4">
    <name type="scientific">Lolium multiflorum</name>
    <name type="common">Italian ryegrass</name>
    <name type="synonym">Lolium perenne subsp. multiflorum</name>
    <dbReference type="NCBI Taxonomy" id="4521"/>
    <lineage>
        <taxon>Eukaryota</taxon>
        <taxon>Viridiplantae</taxon>
        <taxon>Streptophyta</taxon>
        <taxon>Embryophyta</taxon>
        <taxon>Tracheophyta</taxon>
        <taxon>Spermatophyta</taxon>
        <taxon>Magnoliopsida</taxon>
        <taxon>Liliopsida</taxon>
        <taxon>Poales</taxon>
        <taxon>Poaceae</taxon>
        <taxon>BOP clade</taxon>
        <taxon>Pooideae</taxon>
        <taxon>Poodae</taxon>
        <taxon>Poeae</taxon>
        <taxon>Poeae Chloroplast Group 2 (Poeae type)</taxon>
        <taxon>Loliodinae</taxon>
        <taxon>Loliinae</taxon>
        <taxon>Lolium</taxon>
    </lineage>
</organism>
<keyword evidence="4" id="KW-1185">Reference proteome</keyword>
<dbReference type="Pfam" id="PF00078">
    <property type="entry name" value="RVT_1"/>
    <property type="match status" value="1"/>
</dbReference>
<dbReference type="PANTHER" id="PTHR33116:SF87">
    <property type="entry name" value="OS01G0158850 PROTEIN"/>
    <property type="match status" value="1"/>
</dbReference>
<accession>A0AAD8WSL7</accession>
<feature type="compositionally biased region" description="Low complexity" evidence="1">
    <location>
        <begin position="544"/>
        <end position="568"/>
    </location>
</feature>
<protein>
    <recommendedName>
        <fullName evidence="2">Reverse transcriptase domain-containing protein</fullName>
    </recommendedName>
</protein>
<evidence type="ECO:0000256" key="1">
    <source>
        <dbReference type="SAM" id="MobiDB-lite"/>
    </source>
</evidence>
<reference evidence="3" key="1">
    <citation type="submission" date="2023-07" db="EMBL/GenBank/DDBJ databases">
        <title>A chromosome-level genome assembly of Lolium multiflorum.</title>
        <authorList>
            <person name="Chen Y."/>
            <person name="Copetti D."/>
            <person name="Kolliker R."/>
            <person name="Studer B."/>
        </authorList>
    </citation>
    <scope>NUCLEOTIDE SEQUENCE</scope>
    <source>
        <strain evidence="3">02402/16</strain>
        <tissue evidence="3">Leaf</tissue>
    </source>
</reference>
<sequence length="1638" mass="181415">MLQTMGHAINGGGFYNIDVEPLRGGLGNGNVYAAIIKFCSTPLSETQLSDELKHLVDELWDWQVQRLSDSEFSVVFPTRQTLKLSTGSGKLHLPLSKTDTEIREAFLAPKPSLVLPSVWVRLSGVPEDLMTRDRLMAAFTMIGRPFDVDELSIQKRDREPIRMRFNCRYPDRIKGSVQVFVNGEGFIVGVQAEAPPRGSSGAGSGGPPPPPNNNLDDEDSDDIPSDSEWNKHRRSQDKNKDAANDKGGASGPSSSNPPVSTHGMQGLPSLALTAAPLDEYGSNIGAAAEFLPSLAITEPARHKMVVHLVAPASAAEGSRLLADDSLDSADLDSQITDPAPSWVEDSQLAEGPPAKLAKLSLPASPGLMDVVEVVDASEGEGGEVLRRPEADGHGDLLKDLSEVTPVAQARRSKAVYSKRASTSVRKSSRSQGAAAGTSALLRAQRRTAEKNLEGKADNIITKDKGNDFVILDLLSDAHLSSVVRDSCMVFSPRVGNSGEALSVVRAKERVQAALAETARRLERAAAEAKSSADAPREEQAGGEAVADPPASAAGAVNAPPLPAGAGAPEPAPTSPATIAGASEGVDILGLQETVRQDFTDSELRSLECGGQFCWNWLPATGQSGGMLLGFRDACFEVGTWRKGRFFISADLFHRSRRVKWTCILVYGPADHSRTREFLEELSAEVVNCRFPLIVGGDFNLIRGPWDKSNANVNWPRVRLFNDTIASLSLRELNRTGARFTWTNKQLSPIRSVLDRVFVSPSWETLFPLCSLSAVTRVGSDHCPLLLDDGEQGIRRPARFFFQSWWLRVAGFEQMVKDKLTFCIRELGPHRCSIDLWQCIARCLRQHLRGWGANLGKLRREARDNLLSQVKELDELADSSGLDDEGWALRYFLEDQIVQLDGAEEDYWRQRSRLQWTLKGDSCTAFFHAFANGRRRKCLIPRLLTETGEISDQQEMMGHVYQFYQGLMGAEGEERVFSLAQDLWPAAKRISDEENRGLELTFTPEELDEVLEGMKPDSAPGPDGLPVFFFKKFWDILKSPILQILNDFALGRVDIARLNFGVISLIPKIQGADTIKQFRPIALINVIFKFVAKAYATRLAPLAHKTIDRSQSAFIRGRGLHEGVLALHEIAHELSVKKLKGLLLKLDFEKAFDRVSWDFLREVLLRKGFSPMIVHRLLQLVSGGQTAVNVNGVIGENFRNARGVRQGDPLSPILFDFLVDSLAAIIARASEAGHLKGVVSHLIPGGVTHLQYADDTLILLEPSEMGLANLKFLLLCFENMSGLKINFAKSEVIVTGVTDWERQRVADSLNCKLGSLPFHYLGLPVSDRRLSVADWHFLTEKVGHRVEPWQGLFLASAGRLELTNSCLSSLPLFAMGLYLLHDTTHAAMDKHRSRFFWEGVGAKRKYHMVDWATVCKPRAFGGLGILNTKSMNIALMVKWIWKIYQNSEGLWADLLRAKYLGDHDLFSPAVPTKGSQFWNSIQKIKWYFKLGAKHQGVRTNEGWRIRFRRTFSLAERAEWDNLCRIFDLSPASDGIRDLLACSWDPAGAADFVAIANGLTGRLRRIAWYTFAAQSWALWNIRNKLAIEGSLISSPADAIFKMSIYMQSWRVLVRRKDRPLLDAALDEVRRLHARIRDGGR</sequence>
<dbReference type="Proteomes" id="UP001231189">
    <property type="component" value="Unassembled WGS sequence"/>
</dbReference>
<dbReference type="PANTHER" id="PTHR33116">
    <property type="entry name" value="REVERSE TRANSCRIPTASE ZINC-BINDING DOMAIN-CONTAINING PROTEIN-RELATED-RELATED"/>
    <property type="match status" value="1"/>
</dbReference>
<dbReference type="CDD" id="cd01650">
    <property type="entry name" value="RT_nLTR_like"/>
    <property type="match status" value="1"/>
</dbReference>
<comment type="caution">
    <text evidence="3">The sequence shown here is derived from an EMBL/GenBank/DDBJ whole genome shotgun (WGS) entry which is preliminary data.</text>
</comment>
<dbReference type="SUPFAM" id="SSF56672">
    <property type="entry name" value="DNA/RNA polymerases"/>
    <property type="match status" value="1"/>
</dbReference>
<evidence type="ECO:0000259" key="2">
    <source>
        <dbReference type="PROSITE" id="PS50878"/>
    </source>
</evidence>
<name>A0AAD8WSL7_LOLMU</name>
<gene>
    <name evidence="3" type="ORF">QYE76_040350</name>
</gene>
<dbReference type="Pfam" id="PF03372">
    <property type="entry name" value="Exo_endo_phos"/>
    <property type="match status" value="1"/>
</dbReference>
<dbReference type="SUPFAM" id="SSF56219">
    <property type="entry name" value="DNase I-like"/>
    <property type="match status" value="1"/>
</dbReference>
<evidence type="ECO:0000313" key="3">
    <source>
        <dbReference type="EMBL" id="KAK1679502.1"/>
    </source>
</evidence>
<proteinExistence type="predicted"/>
<dbReference type="GO" id="GO:0003824">
    <property type="term" value="F:catalytic activity"/>
    <property type="evidence" value="ECO:0007669"/>
    <property type="project" value="InterPro"/>
</dbReference>